<dbReference type="Proteomes" id="UP000190539">
    <property type="component" value="Unassembled WGS sequence"/>
</dbReference>
<reference evidence="3 4" key="1">
    <citation type="submission" date="2017-02" db="EMBL/GenBank/DDBJ databases">
        <title>Draft Genome Sequence of Streptomyces tsukubaensis F601, a Producer of the immunosuppressant tacrolimus FK506.</title>
        <authorList>
            <person name="Zong G."/>
            <person name="Zhong C."/>
            <person name="Fu J."/>
            <person name="Qin R."/>
            <person name="Cao G."/>
        </authorList>
    </citation>
    <scope>NUCLEOTIDE SEQUENCE [LARGE SCALE GENOMIC DNA]</scope>
    <source>
        <strain evidence="3 4">F601</strain>
    </source>
</reference>
<evidence type="ECO:0000313" key="3">
    <source>
        <dbReference type="EMBL" id="OON73299.1"/>
    </source>
</evidence>
<keyword evidence="4" id="KW-1185">Reference proteome</keyword>
<dbReference type="OrthoDB" id="4133089at2"/>
<keyword evidence="3" id="KW-0378">Hydrolase</keyword>
<dbReference type="STRING" id="83656.B1H18_27385"/>
<feature type="domain" description="Endonuclease/exonuclease/phosphatase" evidence="2">
    <location>
        <begin position="13"/>
        <end position="228"/>
    </location>
</feature>
<dbReference type="GO" id="GO:0004519">
    <property type="term" value="F:endonuclease activity"/>
    <property type="evidence" value="ECO:0007669"/>
    <property type="project" value="UniProtKB-KW"/>
</dbReference>
<comment type="caution">
    <text evidence="3">The sequence shown here is derived from an EMBL/GenBank/DDBJ whole genome shotgun (WGS) entry which is preliminary data.</text>
</comment>
<dbReference type="InterPro" id="IPR005135">
    <property type="entry name" value="Endo/exonuclease/phosphatase"/>
</dbReference>
<accession>A0A1V4A329</accession>
<keyword evidence="3" id="KW-0255">Endonuclease</keyword>
<evidence type="ECO:0000259" key="2">
    <source>
        <dbReference type="Pfam" id="PF03372"/>
    </source>
</evidence>
<dbReference type="AlphaFoldDB" id="A0A1V4A329"/>
<evidence type="ECO:0000256" key="1">
    <source>
        <dbReference type="SAM" id="MobiDB-lite"/>
    </source>
</evidence>
<keyword evidence="3" id="KW-0269">Exonuclease</keyword>
<dbReference type="Pfam" id="PF03372">
    <property type="entry name" value="Exo_endo_phos"/>
    <property type="match status" value="1"/>
</dbReference>
<organism evidence="3 4">
    <name type="scientific">Streptomyces tsukubensis</name>
    <dbReference type="NCBI Taxonomy" id="83656"/>
    <lineage>
        <taxon>Bacteria</taxon>
        <taxon>Bacillati</taxon>
        <taxon>Actinomycetota</taxon>
        <taxon>Actinomycetes</taxon>
        <taxon>Kitasatosporales</taxon>
        <taxon>Streptomycetaceae</taxon>
        <taxon>Streptomyces</taxon>
    </lineage>
</organism>
<dbReference type="Gene3D" id="3.60.10.10">
    <property type="entry name" value="Endonuclease/exonuclease/phosphatase"/>
    <property type="match status" value="1"/>
</dbReference>
<evidence type="ECO:0000313" key="4">
    <source>
        <dbReference type="Proteomes" id="UP000190539"/>
    </source>
</evidence>
<dbReference type="EMBL" id="MVFC01000032">
    <property type="protein sequence ID" value="OON73299.1"/>
    <property type="molecule type" value="Genomic_DNA"/>
</dbReference>
<dbReference type="InterPro" id="IPR036691">
    <property type="entry name" value="Endo/exonu/phosph_ase_sf"/>
</dbReference>
<name>A0A1V4A329_9ACTN</name>
<feature type="region of interest" description="Disordered" evidence="1">
    <location>
        <begin position="191"/>
        <end position="211"/>
    </location>
</feature>
<proteinExistence type="predicted"/>
<dbReference type="GO" id="GO:0004527">
    <property type="term" value="F:exonuclease activity"/>
    <property type="evidence" value="ECO:0007669"/>
    <property type="project" value="UniProtKB-KW"/>
</dbReference>
<dbReference type="SUPFAM" id="SSF56219">
    <property type="entry name" value="DNase I-like"/>
    <property type="match status" value="1"/>
</dbReference>
<gene>
    <name evidence="3" type="ORF">B1H18_27385</name>
</gene>
<protein>
    <submittedName>
        <fullName evidence="3">Endonuclease/exonuclease/phosphatase</fullName>
    </submittedName>
</protein>
<sequence>MDGGQDRWSGQLRLLASLDLDLLGIQEAKHWDRTDYARVHETAEALGMQPLFAPSRSHGCHLVLFYRWPRIQCRRFRADISCGRFHHAASRAQFTVDGVDEPLWVLHTHLHPFSPAVRLTEAGWLTEYANPDRLAVIIGDLNTGGLMDRDPDDWDQVPAHLHSRHRLVLPDGSYGGSDRRAMSALTKAGFVDPPEQLGMEPPRTAGHWGRGSEPYDRRSDFVLLSRRLAPAVHDHRVVDTAETQRLGDHLPVITSVDLVRRKPRLL</sequence>
<keyword evidence="3" id="KW-0540">Nuclease</keyword>